<comment type="caution">
    <text evidence="2">The sequence shown here is derived from an EMBL/GenBank/DDBJ whole genome shotgun (WGS) entry which is preliminary data.</text>
</comment>
<protein>
    <recommendedName>
        <fullName evidence="4">Carboxypeptidase regulatory-like domain-containing protein</fullName>
    </recommendedName>
</protein>
<feature type="transmembrane region" description="Helical" evidence="1">
    <location>
        <begin position="122"/>
        <end position="143"/>
    </location>
</feature>
<dbReference type="OrthoDB" id="513909at2"/>
<name>A0A1U7GVJ1_9CYAN</name>
<evidence type="ECO:0000313" key="3">
    <source>
        <dbReference type="Proteomes" id="UP000186391"/>
    </source>
</evidence>
<dbReference type="Gene3D" id="2.60.40.1120">
    <property type="entry name" value="Carboxypeptidase-like, regulatory domain"/>
    <property type="match status" value="1"/>
</dbReference>
<evidence type="ECO:0000313" key="2">
    <source>
        <dbReference type="EMBL" id="OKH12059.1"/>
    </source>
</evidence>
<evidence type="ECO:0000256" key="1">
    <source>
        <dbReference type="SAM" id="Phobius"/>
    </source>
</evidence>
<keyword evidence="1" id="KW-0812">Transmembrane</keyword>
<keyword evidence="1" id="KW-1133">Transmembrane helix</keyword>
<evidence type="ECO:0008006" key="4">
    <source>
        <dbReference type="Google" id="ProtNLM"/>
    </source>
</evidence>
<gene>
    <name evidence="2" type="ORF">NIES592_19225</name>
</gene>
<sequence>MSKHQTITYLGRVLDQKKQAPISRAKVLLTYEGNTVITYTDLEGIYRLTINFNNSNSLQAQLSIQANGYKSYNSLIKLSPKQKDLGDIRLVDINSNLSSSSNLKSSETVSSSLSSTSLENSFVPLPIIIAIMMVMFLMMAIAFKPSPQKIPGNRRNTVSYIY</sequence>
<keyword evidence="3" id="KW-1185">Reference proteome</keyword>
<dbReference type="SUPFAM" id="SSF49464">
    <property type="entry name" value="Carboxypeptidase regulatory domain-like"/>
    <property type="match status" value="1"/>
</dbReference>
<dbReference type="RefSeq" id="WP_062247995.1">
    <property type="nucleotide sequence ID" value="NZ_MRCA01000013.1"/>
</dbReference>
<dbReference type="EMBL" id="MRCA01000013">
    <property type="protein sequence ID" value="OKH12059.1"/>
    <property type="molecule type" value="Genomic_DNA"/>
</dbReference>
<dbReference type="AlphaFoldDB" id="A0A1U7GVJ1"/>
<dbReference type="InterPro" id="IPR008969">
    <property type="entry name" value="CarboxyPept-like_regulatory"/>
</dbReference>
<keyword evidence="1" id="KW-0472">Membrane</keyword>
<reference evidence="2 3" key="1">
    <citation type="submission" date="2016-11" db="EMBL/GenBank/DDBJ databases">
        <title>Draft Genome Sequences of Nine Cyanobacterial Strains from Diverse Habitats.</title>
        <authorList>
            <person name="Zhu T."/>
            <person name="Hou S."/>
            <person name="Lu X."/>
            <person name="Hess W.R."/>
        </authorList>
    </citation>
    <scope>NUCLEOTIDE SEQUENCE [LARGE SCALE GENOMIC DNA]</scope>
    <source>
        <strain evidence="2 3">NIES-592</strain>
    </source>
</reference>
<dbReference type="Proteomes" id="UP000186391">
    <property type="component" value="Unassembled WGS sequence"/>
</dbReference>
<proteinExistence type="predicted"/>
<accession>A0A1U7GVJ1</accession>
<organism evidence="2 3">
    <name type="scientific">Fischerella major NIES-592</name>
    <dbReference type="NCBI Taxonomy" id="210994"/>
    <lineage>
        <taxon>Bacteria</taxon>
        <taxon>Bacillati</taxon>
        <taxon>Cyanobacteriota</taxon>
        <taxon>Cyanophyceae</taxon>
        <taxon>Nostocales</taxon>
        <taxon>Hapalosiphonaceae</taxon>
        <taxon>Fischerella</taxon>
    </lineage>
</organism>